<dbReference type="AlphaFoldDB" id="A0A6J6ZLM2"/>
<evidence type="ECO:0000313" key="8">
    <source>
        <dbReference type="EMBL" id="CAB5019426.1"/>
    </source>
</evidence>
<protein>
    <recommendedName>
        <fullName evidence="2">carbonic anhydrase</fullName>
        <ecNumber evidence="2">4.2.1.1</ecNumber>
    </recommendedName>
</protein>
<comment type="similarity">
    <text evidence="1">Belongs to the beta-class carbonic anhydrase family.</text>
</comment>
<organism evidence="6">
    <name type="scientific">freshwater metagenome</name>
    <dbReference type="NCBI Taxonomy" id="449393"/>
    <lineage>
        <taxon>unclassified sequences</taxon>
        <taxon>metagenomes</taxon>
        <taxon>ecological metagenomes</taxon>
    </lineage>
</organism>
<keyword evidence="4" id="KW-0456">Lyase</keyword>
<evidence type="ECO:0000256" key="5">
    <source>
        <dbReference type="ARBA" id="ARBA00048348"/>
    </source>
</evidence>
<dbReference type="Pfam" id="PF00484">
    <property type="entry name" value="Pro_CA"/>
    <property type="match status" value="1"/>
</dbReference>
<dbReference type="InterPro" id="IPR006311">
    <property type="entry name" value="TAT_signal"/>
</dbReference>
<dbReference type="EMBL" id="CAFABE010000016">
    <property type="protein sequence ID" value="CAB4822671.1"/>
    <property type="molecule type" value="Genomic_DNA"/>
</dbReference>
<dbReference type="EC" id="4.2.1.1" evidence="2"/>
<sequence>MGGKVDSEHTHRSFSRRNLFQIGAVTAGGLVAGSAVAACSSSAQDVAASSTTTTMAVNNPQDALARLMAGNARFVSGEVLSQGQDATRRAAVSDTQTPYAVILSCSDSRVAPEIVFDDGIGDLFIARVAGNTATTPIVQGTIEYAISSLGSVLIMVLGHENCGAVKAALGSVHGDPPPPGQIGAFVEPIIPAAQSVQSLPSDQQLNAAIQQNARNQCALLKSLQPIIAPEISSGKVNVVAAEYELVSGKVLLLN</sequence>
<dbReference type="GO" id="GO:0004089">
    <property type="term" value="F:carbonate dehydratase activity"/>
    <property type="evidence" value="ECO:0007669"/>
    <property type="project" value="UniProtKB-EC"/>
</dbReference>
<evidence type="ECO:0000256" key="3">
    <source>
        <dbReference type="ARBA" id="ARBA00022833"/>
    </source>
</evidence>
<name>A0A6J6ZLM2_9ZZZZ</name>
<dbReference type="EMBL" id="CAFBPM010000006">
    <property type="protein sequence ID" value="CAB5019426.1"/>
    <property type="molecule type" value="Genomic_DNA"/>
</dbReference>
<accession>A0A6J6ZLM2</accession>
<dbReference type="PROSITE" id="PS51318">
    <property type="entry name" value="TAT"/>
    <property type="match status" value="1"/>
</dbReference>
<dbReference type="CDD" id="cd03378">
    <property type="entry name" value="beta_CA_cladeC"/>
    <property type="match status" value="1"/>
</dbReference>
<dbReference type="Gene3D" id="3.40.1050.10">
    <property type="entry name" value="Carbonic anhydrase"/>
    <property type="match status" value="1"/>
</dbReference>
<evidence type="ECO:0000256" key="4">
    <source>
        <dbReference type="ARBA" id="ARBA00023239"/>
    </source>
</evidence>
<dbReference type="PANTHER" id="PTHR11002:SF79">
    <property type="entry name" value="CARBONIC ANHYDRASE 2"/>
    <property type="match status" value="1"/>
</dbReference>
<evidence type="ECO:0000256" key="2">
    <source>
        <dbReference type="ARBA" id="ARBA00012925"/>
    </source>
</evidence>
<dbReference type="InterPro" id="IPR036874">
    <property type="entry name" value="Carbonic_anhydrase_sf"/>
</dbReference>
<dbReference type="InterPro" id="IPR001765">
    <property type="entry name" value="Carbonic_anhydrase"/>
</dbReference>
<dbReference type="PROSITE" id="PS00704">
    <property type="entry name" value="PROK_CO2_ANHYDRASE_1"/>
    <property type="match status" value="1"/>
</dbReference>
<dbReference type="PROSITE" id="PS00705">
    <property type="entry name" value="PROK_CO2_ANHYDRASE_2"/>
    <property type="match status" value="1"/>
</dbReference>
<reference evidence="6" key="1">
    <citation type="submission" date="2020-05" db="EMBL/GenBank/DDBJ databases">
        <authorList>
            <person name="Chiriac C."/>
            <person name="Salcher M."/>
            <person name="Ghai R."/>
            <person name="Kavagutti S V."/>
        </authorList>
    </citation>
    <scope>NUCLEOTIDE SEQUENCE</scope>
</reference>
<evidence type="ECO:0000313" key="7">
    <source>
        <dbReference type="EMBL" id="CAB4871648.1"/>
    </source>
</evidence>
<dbReference type="PANTHER" id="PTHR11002">
    <property type="entry name" value="CARBONIC ANHYDRASE"/>
    <property type="match status" value="1"/>
</dbReference>
<dbReference type="EMBL" id="CAFBLT010000001">
    <property type="protein sequence ID" value="CAB4871648.1"/>
    <property type="molecule type" value="Genomic_DNA"/>
</dbReference>
<proteinExistence type="inferred from homology"/>
<comment type="catalytic activity">
    <reaction evidence="5">
        <text>hydrogencarbonate + H(+) = CO2 + H2O</text>
        <dbReference type="Rhea" id="RHEA:10748"/>
        <dbReference type="ChEBI" id="CHEBI:15377"/>
        <dbReference type="ChEBI" id="CHEBI:15378"/>
        <dbReference type="ChEBI" id="CHEBI:16526"/>
        <dbReference type="ChEBI" id="CHEBI:17544"/>
        <dbReference type="EC" id="4.2.1.1"/>
    </reaction>
</comment>
<evidence type="ECO:0000313" key="6">
    <source>
        <dbReference type="EMBL" id="CAB4822671.1"/>
    </source>
</evidence>
<gene>
    <name evidence="6" type="ORF">UFOPK3164_00527</name>
    <name evidence="7" type="ORF">UFOPK3427_00838</name>
    <name evidence="8" type="ORF">UFOPK4112_00821</name>
</gene>
<dbReference type="GO" id="GO:0015976">
    <property type="term" value="P:carbon utilization"/>
    <property type="evidence" value="ECO:0007669"/>
    <property type="project" value="InterPro"/>
</dbReference>
<dbReference type="InterPro" id="IPR015892">
    <property type="entry name" value="Carbonic_anhydrase_CS"/>
</dbReference>
<dbReference type="SMART" id="SM00947">
    <property type="entry name" value="Pro_CA"/>
    <property type="match status" value="1"/>
</dbReference>
<dbReference type="GO" id="GO:0008270">
    <property type="term" value="F:zinc ion binding"/>
    <property type="evidence" value="ECO:0007669"/>
    <property type="project" value="InterPro"/>
</dbReference>
<dbReference type="SUPFAM" id="SSF53056">
    <property type="entry name" value="beta-carbonic anhydrase, cab"/>
    <property type="match status" value="1"/>
</dbReference>
<keyword evidence="3" id="KW-0862">Zinc</keyword>
<evidence type="ECO:0000256" key="1">
    <source>
        <dbReference type="ARBA" id="ARBA00006217"/>
    </source>
</evidence>